<dbReference type="GO" id="GO:0005634">
    <property type="term" value="C:nucleus"/>
    <property type="evidence" value="ECO:0007669"/>
    <property type="project" value="UniProtKB-SubCell"/>
</dbReference>
<dbReference type="AlphaFoldDB" id="A0AAV8SWC1"/>
<evidence type="ECO:0000256" key="1">
    <source>
        <dbReference type="ARBA" id="ARBA00004123"/>
    </source>
</evidence>
<dbReference type="PROSITE" id="PS50096">
    <property type="entry name" value="IQ"/>
    <property type="match status" value="1"/>
</dbReference>
<evidence type="ECO:0000256" key="5">
    <source>
        <dbReference type="SAM" id="MobiDB-lite"/>
    </source>
</evidence>
<organism evidence="6 7">
    <name type="scientific">Erythroxylum novogranatense</name>
    <dbReference type="NCBI Taxonomy" id="1862640"/>
    <lineage>
        <taxon>Eukaryota</taxon>
        <taxon>Viridiplantae</taxon>
        <taxon>Streptophyta</taxon>
        <taxon>Embryophyta</taxon>
        <taxon>Tracheophyta</taxon>
        <taxon>Spermatophyta</taxon>
        <taxon>Magnoliopsida</taxon>
        <taxon>eudicotyledons</taxon>
        <taxon>Gunneridae</taxon>
        <taxon>Pentapetalae</taxon>
        <taxon>rosids</taxon>
        <taxon>fabids</taxon>
        <taxon>Malpighiales</taxon>
        <taxon>Erythroxylaceae</taxon>
        <taxon>Erythroxylum</taxon>
    </lineage>
</organism>
<evidence type="ECO:0000313" key="7">
    <source>
        <dbReference type="Proteomes" id="UP001159364"/>
    </source>
</evidence>
<feature type="region of interest" description="Disordered" evidence="5">
    <location>
        <begin position="458"/>
        <end position="479"/>
    </location>
</feature>
<dbReference type="PANTHER" id="PTHR31250:SF49">
    <property type="entry name" value="CALMODULIN-BINDING FAMILY PROTEIN"/>
    <property type="match status" value="1"/>
</dbReference>
<dbReference type="EMBL" id="JAIWQS010000009">
    <property type="protein sequence ID" value="KAJ8756149.1"/>
    <property type="molecule type" value="Genomic_DNA"/>
</dbReference>
<proteinExistence type="predicted"/>
<sequence>MALGLADSELVSSINVAEAEGGGGAGGAGTPRFRINQSLKKKPANLNLQMKFSSFQNLAPERMSFEFSDKVDATRVRSHQPTSLIPPLARPASELEAAATELQKAYRSYRTRRKLADCAVIVEEFWWRDIDCRALTEGSFFDPHKSETPVSRWARASTMAAKLGKGLCKDEKAQKLALRHWLEVIDPRHRYGHNLHLYYNVWFSSGSCQPFFYWLDVGDGKEVNLQECPRMELQHQCIKYLGPKEREAYEVIVESGKLVYMQSKVAVETLEGEKWIFVLSASRTMYVGKKHKAFFHHSSFLAGGAAIAAGRLVAHDGVLEAIWAYSGHYRPTEESFSWFLSFLEKQGVDLTTVEKRPMDDDIPPTKVIKENINEVDPQHPTGTRTKDKDCFTRNTLAVTSTTFNRDTPSLTTATAMTNKDNALPRKWATGAGPRIGCVREYPPELLLRALEQVNLSPRTRIGGSAKSNGPIPSPRPSSKIHLSPRLAWLGLPSPRVHVSSNAKQIPKV</sequence>
<accession>A0AAV8SWC1</accession>
<evidence type="ECO:0000256" key="3">
    <source>
        <dbReference type="ARBA" id="ARBA00022490"/>
    </source>
</evidence>
<reference evidence="6 7" key="1">
    <citation type="submission" date="2021-09" db="EMBL/GenBank/DDBJ databases">
        <title>Genomic insights and catalytic innovation underlie evolution of tropane alkaloids biosynthesis.</title>
        <authorList>
            <person name="Wang Y.-J."/>
            <person name="Tian T."/>
            <person name="Huang J.-P."/>
            <person name="Huang S.-X."/>
        </authorList>
    </citation>
    <scope>NUCLEOTIDE SEQUENCE [LARGE SCALE GENOMIC DNA]</scope>
    <source>
        <strain evidence="6">KIB-2018</strain>
        <tissue evidence="6">Leaf</tissue>
    </source>
</reference>
<evidence type="ECO:0000313" key="6">
    <source>
        <dbReference type="EMBL" id="KAJ8756149.1"/>
    </source>
</evidence>
<comment type="caution">
    <text evidence="6">The sequence shown here is derived from an EMBL/GenBank/DDBJ whole genome shotgun (WGS) entry which is preliminary data.</text>
</comment>
<evidence type="ECO:0000256" key="2">
    <source>
        <dbReference type="ARBA" id="ARBA00004496"/>
    </source>
</evidence>
<protein>
    <submittedName>
        <fullName evidence="6">Uncharacterized protein</fullName>
    </submittedName>
</protein>
<keyword evidence="3" id="KW-0963">Cytoplasm</keyword>
<name>A0AAV8SWC1_9ROSI</name>
<keyword evidence="4" id="KW-0539">Nucleus</keyword>
<comment type="subcellular location">
    <subcellularLocation>
        <location evidence="2">Cytoplasm</location>
    </subcellularLocation>
    <subcellularLocation>
        <location evidence="1">Nucleus</location>
    </subcellularLocation>
</comment>
<dbReference type="GO" id="GO:0005737">
    <property type="term" value="C:cytoplasm"/>
    <property type="evidence" value="ECO:0007669"/>
    <property type="project" value="UniProtKB-SubCell"/>
</dbReference>
<evidence type="ECO:0000256" key="4">
    <source>
        <dbReference type="ARBA" id="ARBA00023242"/>
    </source>
</evidence>
<dbReference type="InterPro" id="IPR044159">
    <property type="entry name" value="IQM"/>
</dbReference>
<dbReference type="Proteomes" id="UP001159364">
    <property type="component" value="Linkage Group LG09"/>
</dbReference>
<dbReference type="PANTHER" id="PTHR31250">
    <property type="entry name" value="IQ DOMAIN-CONTAINING PROTEIN IQM3"/>
    <property type="match status" value="1"/>
</dbReference>
<keyword evidence="7" id="KW-1185">Reference proteome</keyword>
<gene>
    <name evidence="6" type="ORF">K2173_024696</name>
</gene>